<evidence type="ECO:0000313" key="9">
    <source>
        <dbReference type="Proteomes" id="UP000028302"/>
    </source>
</evidence>
<dbReference type="Pfam" id="PF00149">
    <property type="entry name" value="Metallophos"/>
    <property type="match status" value="1"/>
</dbReference>
<evidence type="ECO:0000256" key="1">
    <source>
        <dbReference type="ARBA" id="ARBA00022475"/>
    </source>
</evidence>
<dbReference type="GO" id="GO:0008758">
    <property type="term" value="F:UDP-2,3-diacylglucosamine hydrolase activity"/>
    <property type="evidence" value="ECO:0007669"/>
    <property type="project" value="TreeGrafter"/>
</dbReference>
<keyword evidence="5" id="KW-0464">Manganese</keyword>
<dbReference type="Gene3D" id="3.60.21.10">
    <property type="match status" value="1"/>
</dbReference>
<dbReference type="GO" id="GO:0009245">
    <property type="term" value="P:lipid A biosynthetic process"/>
    <property type="evidence" value="ECO:0007669"/>
    <property type="project" value="TreeGrafter"/>
</dbReference>
<dbReference type="PATRIC" id="fig|1304275.5.peg.1648"/>
<evidence type="ECO:0000259" key="7">
    <source>
        <dbReference type="Pfam" id="PF00149"/>
    </source>
</evidence>
<protein>
    <recommendedName>
        <fullName evidence="7">Calcineurin-like phosphoesterase domain-containing protein</fullName>
    </recommendedName>
</protein>
<dbReference type="InterPro" id="IPR043461">
    <property type="entry name" value="LpxH-like"/>
</dbReference>
<evidence type="ECO:0000256" key="2">
    <source>
        <dbReference type="ARBA" id="ARBA00022519"/>
    </source>
</evidence>
<evidence type="ECO:0000256" key="5">
    <source>
        <dbReference type="ARBA" id="ARBA00023211"/>
    </source>
</evidence>
<dbReference type="OrthoDB" id="9802481at2"/>
<dbReference type="GO" id="GO:0046872">
    <property type="term" value="F:metal ion binding"/>
    <property type="evidence" value="ECO:0007669"/>
    <property type="project" value="UniProtKB-KW"/>
</dbReference>
<dbReference type="GO" id="GO:0016020">
    <property type="term" value="C:membrane"/>
    <property type="evidence" value="ECO:0007669"/>
    <property type="project" value="GOC"/>
</dbReference>
<dbReference type="PANTHER" id="PTHR34990:SF2">
    <property type="entry name" value="BLL8164 PROTEIN"/>
    <property type="match status" value="1"/>
</dbReference>
<dbReference type="SUPFAM" id="SSF56300">
    <property type="entry name" value="Metallo-dependent phosphatases"/>
    <property type="match status" value="1"/>
</dbReference>
<evidence type="ECO:0000256" key="3">
    <source>
        <dbReference type="ARBA" id="ARBA00022723"/>
    </source>
</evidence>
<organism evidence="8 9">
    <name type="scientific">Salinisphaera hydrothermalis (strain C41B8)</name>
    <dbReference type="NCBI Taxonomy" id="1304275"/>
    <lineage>
        <taxon>Bacteria</taxon>
        <taxon>Pseudomonadati</taxon>
        <taxon>Pseudomonadota</taxon>
        <taxon>Gammaproteobacteria</taxon>
        <taxon>Salinisphaerales</taxon>
        <taxon>Salinisphaeraceae</taxon>
        <taxon>Salinisphaera</taxon>
    </lineage>
</organism>
<dbReference type="PANTHER" id="PTHR34990">
    <property type="entry name" value="UDP-2,3-DIACYLGLUCOSAMINE HYDROLASE-RELATED"/>
    <property type="match status" value="1"/>
</dbReference>
<reference evidence="8 9" key="1">
    <citation type="submission" date="2013-03" db="EMBL/GenBank/DDBJ databases">
        <title>Salinisphaera hydrothermalis C41B8 Genome Sequencing.</title>
        <authorList>
            <person name="Li C."/>
            <person name="Lai Q."/>
            <person name="Shao Z."/>
        </authorList>
    </citation>
    <scope>NUCLEOTIDE SEQUENCE [LARGE SCALE GENOMIC DNA]</scope>
    <source>
        <strain evidence="8 9">C41B8</strain>
    </source>
</reference>
<keyword evidence="4" id="KW-0472">Membrane</keyword>
<feature type="compositionally biased region" description="Low complexity" evidence="6">
    <location>
        <begin position="19"/>
        <end position="29"/>
    </location>
</feature>
<dbReference type="InterPro" id="IPR029052">
    <property type="entry name" value="Metallo-depent_PP-like"/>
</dbReference>
<gene>
    <name evidence="8" type="ORF">C41B8_08080</name>
</gene>
<proteinExistence type="predicted"/>
<feature type="region of interest" description="Disordered" evidence="6">
    <location>
        <begin position="1"/>
        <end position="33"/>
    </location>
</feature>
<dbReference type="RefSeq" id="WP_084188700.1">
    <property type="nucleotide sequence ID" value="NZ_APNK01000009.1"/>
</dbReference>
<evidence type="ECO:0000313" key="8">
    <source>
        <dbReference type="EMBL" id="KEZ77760.1"/>
    </source>
</evidence>
<dbReference type="InterPro" id="IPR004843">
    <property type="entry name" value="Calcineurin-like_PHP"/>
</dbReference>
<dbReference type="STRING" id="1304275.C41B8_08080"/>
<dbReference type="Proteomes" id="UP000028302">
    <property type="component" value="Unassembled WGS sequence"/>
</dbReference>
<dbReference type="EMBL" id="APNK01000009">
    <property type="protein sequence ID" value="KEZ77760.1"/>
    <property type="molecule type" value="Genomic_DNA"/>
</dbReference>
<evidence type="ECO:0000256" key="6">
    <source>
        <dbReference type="SAM" id="MobiDB-lite"/>
    </source>
</evidence>
<keyword evidence="2" id="KW-0997">Cell inner membrane</keyword>
<accession>A0A084IM26</accession>
<name>A0A084IM26_SALHC</name>
<dbReference type="CDD" id="cd07398">
    <property type="entry name" value="MPP_YbbF-LpxH"/>
    <property type="match status" value="1"/>
</dbReference>
<sequence>MALDDVLDSSPVGSDDRFSSSYKPAASKSPPTPRGFHRYRSVWISDFHLGTRGCRAERLLDFLATVRCDTLYLVGDIIDAWALKNAWYWPASHGAVIQAVLALHRDHGTRIVYVPGNHDEMLRDFLPLDLAGIEFCDECVHETADGRRYLVMHGDAFDAVCTEARWLAVLGDYAYRGVIVGNSWFNTVRRRLGYPYWSLSAFLKYQVKNAVAYIGRFEEALADEAKRRGLDGIICGHIHTPSRRDVDGIDYCNDGDWVESCTALTEDFAGRMSLLYWGRGTDDEIPAERESRRAASV</sequence>
<evidence type="ECO:0000256" key="4">
    <source>
        <dbReference type="ARBA" id="ARBA00023136"/>
    </source>
</evidence>
<feature type="domain" description="Calcineurin-like phosphoesterase" evidence="7">
    <location>
        <begin position="42"/>
        <end position="241"/>
    </location>
</feature>
<dbReference type="AlphaFoldDB" id="A0A084IM26"/>
<dbReference type="eggNOG" id="COG2908">
    <property type="taxonomic scope" value="Bacteria"/>
</dbReference>
<keyword evidence="9" id="KW-1185">Reference proteome</keyword>
<keyword evidence="3" id="KW-0479">Metal-binding</keyword>
<keyword evidence="1" id="KW-1003">Cell membrane</keyword>
<comment type="caution">
    <text evidence="8">The sequence shown here is derived from an EMBL/GenBank/DDBJ whole genome shotgun (WGS) entry which is preliminary data.</text>
</comment>